<sequence>MCCSKIFLSFKLTIVMKAGTGKANSTSNGSGTEAKTFALIDQLVDKNRDLLDKSAGDRVAEDIQARLAYPWCTDLPVVLSKRLPLLARIWCCVKRWTWRLMLIYLLYAAASATVSFYFESQIDAWQRSDAYTDYSLGVNYIVRKLAVWTGTPKMDSVQELAAGECLLSNPIYRKPLMCCNCKFNVTLSKVTDVPKVMENFDKLVSTGRPRAFIVVNHIQQPVSYQTIRDIALANEADLNIGFNRFYTLSGPRVSSTQQLFADPAAPPTHSAVVWQFGHVEALRHFRNVVLRPHFVSRELEINLQRQFLFFGSEHTDRVPLNTMADIDGQVYIVGLAGEIVFTIKSDPNCCKKPENQVTRFAKVRPGRLLSLPSNCYNILARRNGTDYAMAYVGSVAMAQHPSAERVKPKK</sequence>
<protein>
    <submittedName>
        <fullName evidence="2">Uncharacterized protein</fullName>
    </submittedName>
</protein>
<evidence type="ECO:0000313" key="3">
    <source>
        <dbReference type="Proteomes" id="UP000215902"/>
    </source>
</evidence>
<gene>
    <name evidence="2" type="ORF">BOX15_Mlig018311g5</name>
</gene>
<keyword evidence="1" id="KW-0812">Transmembrane</keyword>
<organism evidence="2 3">
    <name type="scientific">Macrostomum lignano</name>
    <dbReference type="NCBI Taxonomy" id="282301"/>
    <lineage>
        <taxon>Eukaryota</taxon>
        <taxon>Metazoa</taxon>
        <taxon>Spiralia</taxon>
        <taxon>Lophotrochozoa</taxon>
        <taxon>Platyhelminthes</taxon>
        <taxon>Rhabditophora</taxon>
        <taxon>Macrostomorpha</taxon>
        <taxon>Macrostomida</taxon>
        <taxon>Macrostomidae</taxon>
        <taxon>Macrostomum</taxon>
    </lineage>
</organism>
<evidence type="ECO:0000256" key="1">
    <source>
        <dbReference type="SAM" id="Phobius"/>
    </source>
</evidence>
<name>A0A267DD84_9PLAT</name>
<reference evidence="2 3" key="1">
    <citation type="submission" date="2017-06" db="EMBL/GenBank/DDBJ databases">
        <title>A platform for efficient transgenesis in Macrostomum lignano, a flatworm model organism for stem cell research.</title>
        <authorList>
            <person name="Berezikov E."/>
        </authorList>
    </citation>
    <scope>NUCLEOTIDE SEQUENCE [LARGE SCALE GENOMIC DNA]</scope>
    <source>
        <strain evidence="2">DV1</strain>
        <tissue evidence="2">Whole organism</tissue>
    </source>
</reference>
<proteinExistence type="predicted"/>
<dbReference type="Proteomes" id="UP000215902">
    <property type="component" value="Unassembled WGS sequence"/>
</dbReference>
<keyword evidence="3" id="KW-1185">Reference proteome</keyword>
<evidence type="ECO:0000313" key="2">
    <source>
        <dbReference type="EMBL" id="PAA47250.1"/>
    </source>
</evidence>
<dbReference type="EMBL" id="NIVC01004517">
    <property type="protein sequence ID" value="PAA47250.1"/>
    <property type="molecule type" value="Genomic_DNA"/>
</dbReference>
<keyword evidence="1" id="KW-1133">Transmembrane helix</keyword>
<accession>A0A267DD84</accession>
<dbReference type="AlphaFoldDB" id="A0A267DD84"/>
<comment type="caution">
    <text evidence="2">The sequence shown here is derived from an EMBL/GenBank/DDBJ whole genome shotgun (WGS) entry which is preliminary data.</text>
</comment>
<feature type="transmembrane region" description="Helical" evidence="1">
    <location>
        <begin position="98"/>
        <end position="118"/>
    </location>
</feature>
<keyword evidence="1" id="KW-0472">Membrane</keyword>